<dbReference type="Proteomes" id="UP001521184">
    <property type="component" value="Unassembled WGS sequence"/>
</dbReference>
<protein>
    <submittedName>
        <fullName evidence="1">Uncharacterized protein</fullName>
    </submittedName>
</protein>
<evidence type="ECO:0000313" key="2">
    <source>
        <dbReference type="Proteomes" id="UP001521184"/>
    </source>
</evidence>
<comment type="caution">
    <text evidence="1">The sequence shown here is derived from an EMBL/GenBank/DDBJ whole genome shotgun (WGS) entry which is preliminary data.</text>
</comment>
<dbReference type="EMBL" id="JAKEKT020000040">
    <property type="protein sequence ID" value="KAL1641428.1"/>
    <property type="molecule type" value="Genomic_DNA"/>
</dbReference>
<reference evidence="1 2" key="1">
    <citation type="journal article" date="2023" name="Plant Dis.">
        <title>First Report of Diplodia intermedia Causing Canker and Dieback Diseases on Apple Trees in Canada.</title>
        <authorList>
            <person name="Ellouze W."/>
            <person name="Ilyukhin E."/>
            <person name="Sulman M."/>
            <person name="Ali S."/>
        </authorList>
    </citation>
    <scope>NUCLEOTIDE SEQUENCE [LARGE SCALE GENOMIC DNA]</scope>
    <source>
        <strain evidence="1 2">M45-28</strain>
    </source>
</reference>
<name>A0ABR3TNY7_9PEZI</name>
<accession>A0ABR3TNY7</accession>
<evidence type="ECO:0000313" key="1">
    <source>
        <dbReference type="EMBL" id="KAL1641428.1"/>
    </source>
</evidence>
<gene>
    <name evidence="1" type="ORF">SLS58_006130</name>
</gene>
<proteinExistence type="predicted"/>
<organism evidence="1 2">
    <name type="scientific">Diplodia intermedia</name>
    <dbReference type="NCBI Taxonomy" id="856260"/>
    <lineage>
        <taxon>Eukaryota</taxon>
        <taxon>Fungi</taxon>
        <taxon>Dikarya</taxon>
        <taxon>Ascomycota</taxon>
        <taxon>Pezizomycotina</taxon>
        <taxon>Dothideomycetes</taxon>
        <taxon>Dothideomycetes incertae sedis</taxon>
        <taxon>Botryosphaeriales</taxon>
        <taxon>Botryosphaeriaceae</taxon>
        <taxon>Diplodia</taxon>
    </lineage>
</organism>
<sequence length="112" mass="12271">MSSCILLNLTAVKDMSGSSIAAYLTQTPLYRPSLSLLMLPPPQIREEPSSGQTTSIQKAYSPPKALARAVIDELLDMVLELHATGNRPATKHLIFAQTKYAHDEPPNKRNAK</sequence>
<keyword evidence="2" id="KW-1185">Reference proteome</keyword>